<comment type="caution">
    <text evidence="7">The sequence shown here is derived from an EMBL/GenBank/DDBJ whole genome shotgun (WGS) entry which is preliminary data.</text>
</comment>
<organism evidence="7 8">
    <name type="scientific">Candidatus Blautia merdigallinarum</name>
    <dbReference type="NCBI Taxonomy" id="2838495"/>
    <lineage>
        <taxon>Bacteria</taxon>
        <taxon>Bacillati</taxon>
        <taxon>Bacillota</taxon>
        <taxon>Clostridia</taxon>
        <taxon>Lachnospirales</taxon>
        <taxon>Lachnospiraceae</taxon>
        <taxon>Blautia</taxon>
    </lineage>
</organism>
<name>A0A9D2N660_9FIRM</name>
<dbReference type="AlphaFoldDB" id="A0A9D2N660"/>
<dbReference type="EMBL" id="DWWV01000172">
    <property type="protein sequence ID" value="HJC11601.1"/>
    <property type="molecule type" value="Genomic_DNA"/>
</dbReference>
<evidence type="ECO:0000256" key="4">
    <source>
        <dbReference type="ARBA" id="ARBA00022448"/>
    </source>
</evidence>
<feature type="transmembrane region" description="Helical" evidence="6">
    <location>
        <begin position="52"/>
        <end position="76"/>
    </location>
</feature>
<comment type="similarity">
    <text evidence="2">Belongs to the multi antimicrobial extrusion (MATE) (TC 2.A.66.1) family.</text>
</comment>
<dbReference type="Pfam" id="PF01554">
    <property type="entry name" value="MatE"/>
    <property type="match status" value="1"/>
</dbReference>
<proteinExistence type="inferred from homology"/>
<evidence type="ECO:0000256" key="6">
    <source>
        <dbReference type="SAM" id="Phobius"/>
    </source>
</evidence>
<reference evidence="7" key="1">
    <citation type="journal article" date="2021" name="PeerJ">
        <title>Extensive microbial diversity within the chicken gut microbiome revealed by metagenomics and culture.</title>
        <authorList>
            <person name="Gilroy R."/>
            <person name="Ravi A."/>
            <person name="Getino M."/>
            <person name="Pursley I."/>
            <person name="Horton D.L."/>
            <person name="Alikhan N.F."/>
            <person name="Baker D."/>
            <person name="Gharbi K."/>
            <person name="Hall N."/>
            <person name="Watson M."/>
            <person name="Adriaenssens E.M."/>
            <person name="Foster-Nyarko E."/>
            <person name="Jarju S."/>
            <person name="Secka A."/>
            <person name="Antonio M."/>
            <person name="Oren A."/>
            <person name="Chaudhuri R.R."/>
            <person name="La Ragione R."/>
            <person name="Hildebrand F."/>
            <person name="Pallen M.J."/>
        </authorList>
    </citation>
    <scope>NUCLEOTIDE SEQUENCE</scope>
    <source>
        <strain evidence="7">ChiSxjej6B18-287</strain>
    </source>
</reference>
<evidence type="ECO:0000256" key="1">
    <source>
        <dbReference type="ARBA" id="ARBA00003408"/>
    </source>
</evidence>
<dbReference type="PANTHER" id="PTHR43298">
    <property type="entry name" value="MULTIDRUG RESISTANCE PROTEIN NORM-RELATED"/>
    <property type="match status" value="1"/>
</dbReference>
<evidence type="ECO:0000256" key="3">
    <source>
        <dbReference type="ARBA" id="ARBA00020268"/>
    </source>
</evidence>
<dbReference type="PANTHER" id="PTHR43298:SF2">
    <property type="entry name" value="FMN_FAD EXPORTER YEEO-RELATED"/>
    <property type="match status" value="1"/>
</dbReference>
<dbReference type="InterPro" id="IPR002528">
    <property type="entry name" value="MATE_fam"/>
</dbReference>
<reference evidence="7" key="2">
    <citation type="submission" date="2021-04" db="EMBL/GenBank/DDBJ databases">
        <authorList>
            <person name="Gilroy R."/>
        </authorList>
    </citation>
    <scope>NUCLEOTIDE SEQUENCE</scope>
    <source>
        <strain evidence="7">ChiSxjej6B18-287</strain>
    </source>
</reference>
<evidence type="ECO:0000256" key="2">
    <source>
        <dbReference type="ARBA" id="ARBA00010199"/>
    </source>
</evidence>
<dbReference type="Proteomes" id="UP000823893">
    <property type="component" value="Unassembled WGS sequence"/>
</dbReference>
<feature type="transmembrane region" description="Helical" evidence="6">
    <location>
        <begin position="20"/>
        <end position="40"/>
    </location>
</feature>
<comment type="function">
    <text evidence="1">Multidrug efflux pump.</text>
</comment>
<evidence type="ECO:0000313" key="8">
    <source>
        <dbReference type="Proteomes" id="UP000823893"/>
    </source>
</evidence>
<keyword evidence="6" id="KW-0812">Transmembrane</keyword>
<evidence type="ECO:0000256" key="5">
    <source>
        <dbReference type="ARBA" id="ARBA00031636"/>
    </source>
</evidence>
<dbReference type="GO" id="GO:0005886">
    <property type="term" value="C:plasma membrane"/>
    <property type="evidence" value="ECO:0007669"/>
    <property type="project" value="TreeGrafter"/>
</dbReference>
<dbReference type="GO" id="GO:0015297">
    <property type="term" value="F:antiporter activity"/>
    <property type="evidence" value="ECO:0007669"/>
    <property type="project" value="InterPro"/>
</dbReference>
<protein>
    <recommendedName>
        <fullName evidence="3">Probable multidrug resistance protein NorM</fullName>
    </recommendedName>
    <alternativeName>
        <fullName evidence="5">Multidrug-efflux transporter</fullName>
    </alternativeName>
</protein>
<sequence length="128" mass="13664">MKKEVSEKELFENMPVPKAVATLAIPTVISQVVTMIYNLADTFFVGQIGNPYMVAAVSLVSPWFNLLTALGNLFGLGGGSLISRMLGRNNHRDIKNVSAFSIWGGGTVTLAFSLLTFLCPGGILSGEL</sequence>
<evidence type="ECO:0000313" key="7">
    <source>
        <dbReference type="EMBL" id="HJC11601.1"/>
    </source>
</evidence>
<accession>A0A9D2N660</accession>
<keyword evidence="6" id="KW-1133">Transmembrane helix</keyword>
<feature type="transmembrane region" description="Helical" evidence="6">
    <location>
        <begin position="97"/>
        <end position="123"/>
    </location>
</feature>
<keyword evidence="6" id="KW-0472">Membrane</keyword>
<keyword evidence="4" id="KW-0813">Transport</keyword>
<dbReference type="InterPro" id="IPR050222">
    <property type="entry name" value="MATE_MdtK"/>
</dbReference>
<dbReference type="GO" id="GO:0042910">
    <property type="term" value="F:xenobiotic transmembrane transporter activity"/>
    <property type="evidence" value="ECO:0007669"/>
    <property type="project" value="InterPro"/>
</dbReference>
<gene>
    <name evidence="7" type="ORF">H9935_12520</name>
</gene>